<dbReference type="Gene3D" id="3.20.20.10">
    <property type="entry name" value="Alanine racemase"/>
    <property type="match status" value="1"/>
</dbReference>
<dbReference type="CDD" id="cd06822">
    <property type="entry name" value="PLPDE_III_YBL036c_euk"/>
    <property type="match status" value="1"/>
</dbReference>
<dbReference type="OrthoDB" id="10264196at2759"/>
<comment type="cofactor">
    <cofactor evidence="3">
        <name>pyridoxal 5'-phosphate</name>
        <dbReference type="ChEBI" id="CHEBI:597326"/>
    </cofactor>
</comment>
<proteinExistence type="inferred from homology"/>
<dbReference type="PANTHER" id="PTHR10146:SF14">
    <property type="entry name" value="PYRIDOXAL PHOSPHATE HOMEOSTASIS PROTEIN"/>
    <property type="match status" value="1"/>
</dbReference>
<dbReference type="FunFam" id="3.20.20.10:FF:000007">
    <property type="entry name" value="Pyridoxal phosphate homeostasis protein"/>
    <property type="match status" value="1"/>
</dbReference>
<dbReference type="AlphaFoldDB" id="A0A1E4TJU8"/>
<evidence type="ECO:0000256" key="3">
    <source>
        <dbReference type="PIRSR" id="PIRSR004848-1"/>
    </source>
</evidence>
<dbReference type="InterPro" id="IPR011078">
    <property type="entry name" value="PyrdxlP_homeostasis"/>
</dbReference>
<accession>A0A1E4TJU8</accession>
<comment type="similarity">
    <text evidence="2 4">Belongs to the pyridoxal phosphate-binding protein YggS/PROSC family.</text>
</comment>
<keyword evidence="7" id="KW-1185">Reference proteome</keyword>
<dbReference type="InterPro" id="IPR029066">
    <property type="entry name" value="PLP-binding_barrel"/>
</dbReference>
<dbReference type="Pfam" id="PF01168">
    <property type="entry name" value="Ala_racemase_N"/>
    <property type="match status" value="1"/>
</dbReference>
<dbReference type="Proteomes" id="UP000095023">
    <property type="component" value="Unassembled WGS sequence"/>
</dbReference>
<dbReference type="EMBL" id="KV453841">
    <property type="protein sequence ID" value="ODV92022.1"/>
    <property type="molecule type" value="Genomic_DNA"/>
</dbReference>
<dbReference type="NCBIfam" id="TIGR00044">
    <property type="entry name" value="YggS family pyridoxal phosphate-dependent enzyme"/>
    <property type="match status" value="1"/>
</dbReference>
<dbReference type="GO" id="GO:0030170">
    <property type="term" value="F:pyridoxal phosphate binding"/>
    <property type="evidence" value="ECO:0007669"/>
    <property type="project" value="UniProtKB-UniRule"/>
</dbReference>
<evidence type="ECO:0000256" key="4">
    <source>
        <dbReference type="RuleBase" id="RU004514"/>
    </source>
</evidence>
<keyword evidence="1 2" id="KW-0663">Pyridoxal phosphate</keyword>
<comment type="function">
    <text evidence="2">Pyridoxal 5'-phosphate (PLP)-binding protein, which may be involved in intracellular homeostatic regulation of pyridoxal 5'-phosphate (PLP), the active form of vitamin B6.</text>
</comment>
<dbReference type="SUPFAM" id="SSF51419">
    <property type="entry name" value="PLP-binding barrel"/>
    <property type="match status" value="1"/>
</dbReference>
<reference evidence="7" key="1">
    <citation type="submission" date="2016-02" db="EMBL/GenBank/DDBJ databases">
        <title>Comparative genomics of biotechnologically important yeasts.</title>
        <authorList>
            <consortium name="DOE Joint Genome Institute"/>
            <person name="Riley R."/>
            <person name="Haridas S."/>
            <person name="Wolfe K.H."/>
            <person name="Lopes M.R."/>
            <person name="Hittinger C.T."/>
            <person name="Goker M."/>
            <person name="Salamov A."/>
            <person name="Wisecaver J."/>
            <person name="Long T.M."/>
            <person name="Aerts A.L."/>
            <person name="Barry K."/>
            <person name="Choi C."/>
            <person name="Clum A."/>
            <person name="Coughlan A.Y."/>
            <person name="Deshpande S."/>
            <person name="Douglass A.P."/>
            <person name="Hanson S.J."/>
            <person name="Klenk H.-P."/>
            <person name="Labutti K."/>
            <person name="Lapidus A."/>
            <person name="Lindquist E."/>
            <person name="Lipzen A."/>
            <person name="Meier-Kolthoff J.P."/>
            <person name="Ohm R.A."/>
            <person name="Otillar R.P."/>
            <person name="Pangilinan J."/>
            <person name="Peng Y."/>
            <person name="Rokas A."/>
            <person name="Rosa C.A."/>
            <person name="Scheuner C."/>
            <person name="Sibirny A.A."/>
            <person name="Slot J.C."/>
            <person name="Stielow J.B."/>
            <person name="Sun H."/>
            <person name="Kurtzman C.P."/>
            <person name="Blackwell M."/>
            <person name="Jeffries T.W."/>
            <person name="Grigoriev I.V."/>
        </authorList>
    </citation>
    <scope>NUCLEOTIDE SEQUENCE [LARGE SCALE GENOMIC DNA]</scope>
    <source>
        <strain evidence="7">NRRL Y-17796</strain>
    </source>
</reference>
<dbReference type="PANTHER" id="PTHR10146">
    <property type="entry name" value="PROLINE SYNTHETASE CO-TRANSCRIBED BACTERIAL HOMOLOG PROTEIN"/>
    <property type="match status" value="1"/>
</dbReference>
<sequence length="239" mass="26230">MASRAKELENNYLKILERVNKAANGRNVRLVAVSKLKPAQDIQHLYDVGVRHFGENYVQELLDKSKVLPKDINWHFIGGLQSNKCKTLAAEIPNLWAVETVDTEKKATKLDANRSGLSPIRVFIQVNTSDEPEKSGVSPDDLIPLAKHIIDSCPNLHLQGLMTIGALARSQAAAESSDEHNPDFVLLKSLADKLQSTFNMSNLELSMGMSRDFEDAISLGSTNVRVGSDIFGARPPKGA</sequence>
<dbReference type="PIRSF" id="PIRSF004848">
    <property type="entry name" value="YBL036c_PLPDEIII"/>
    <property type="match status" value="1"/>
</dbReference>
<protein>
    <recommendedName>
        <fullName evidence="2">Pyridoxal phosphate homeostasis protein</fullName>
        <shortName evidence="2">PLP homeostasis protein</shortName>
    </recommendedName>
</protein>
<dbReference type="HAMAP" id="MF_02087">
    <property type="entry name" value="PLP_homeostasis"/>
    <property type="match status" value="1"/>
</dbReference>
<dbReference type="PROSITE" id="PS01211">
    <property type="entry name" value="UPF0001"/>
    <property type="match status" value="1"/>
</dbReference>
<feature type="modified residue" description="N6-(pyridoxal phosphate)lysine" evidence="2 3">
    <location>
        <position position="35"/>
    </location>
</feature>
<name>A0A1E4TJU8_9ASCO</name>
<evidence type="ECO:0000256" key="1">
    <source>
        <dbReference type="ARBA" id="ARBA00022898"/>
    </source>
</evidence>
<evidence type="ECO:0000256" key="2">
    <source>
        <dbReference type="HAMAP-Rule" id="MF_03225"/>
    </source>
</evidence>
<gene>
    <name evidence="6" type="ORF">CANCADRAFT_21470</name>
</gene>
<evidence type="ECO:0000259" key="5">
    <source>
        <dbReference type="Pfam" id="PF01168"/>
    </source>
</evidence>
<dbReference type="InterPro" id="IPR001608">
    <property type="entry name" value="Ala_racemase_N"/>
</dbReference>
<evidence type="ECO:0000313" key="6">
    <source>
        <dbReference type="EMBL" id="ODV92022.1"/>
    </source>
</evidence>
<organism evidence="6 7">
    <name type="scientific">Tortispora caseinolytica NRRL Y-17796</name>
    <dbReference type="NCBI Taxonomy" id="767744"/>
    <lineage>
        <taxon>Eukaryota</taxon>
        <taxon>Fungi</taxon>
        <taxon>Dikarya</taxon>
        <taxon>Ascomycota</taxon>
        <taxon>Saccharomycotina</taxon>
        <taxon>Trigonopsidomycetes</taxon>
        <taxon>Trigonopsidales</taxon>
        <taxon>Trigonopsidaceae</taxon>
        <taxon>Tortispora</taxon>
    </lineage>
</organism>
<evidence type="ECO:0000313" key="7">
    <source>
        <dbReference type="Proteomes" id="UP000095023"/>
    </source>
</evidence>
<feature type="domain" description="Alanine racemase N-terminal" evidence="5">
    <location>
        <begin position="9"/>
        <end position="235"/>
    </location>
</feature>